<sequence>MIDTNRSTEYCRIRPRELFRYFPSYLKDFLFLWTQEGKAEGEMAVKIHHKRLEIHPRFGIKCGEAKRLEIESITGSALCVFTPGCCLAKKRILVRYGNGKAQME</sequence>
<proteinExistence type="predicted"/>
<evidence type="ECO:0000313" key="2">
    <source>
        <dbReference type="Proteomes" id="UP001054945"/>
    </source>
</evidence>
<gene>
    <name evidence="1" type="ORF">CEXT_279051</name>
</gene>
<evidence type="ECO:0000313" key="1">
    <source>
        <dbReference type="EMBL" id="GIZ01080.1"/>
    </source>
</evidence>
<dbReference type="AlphaFoldDB" id="A0AAV4Y261"/>
<keyword evidence="2" id="KW-1185">Reference proteome</keyword>
<accession>A0AAV4Y261</accession>
<dbReference type="EMBL" id="BPLR01018622">
    <property type="protein sequence ID" value="GIZ01080.1"/>
    <property type="molecule type" value="Genomic_DNA"/>
</dbReference>
<reference evidence="1 2" key="1">
    <citation type="submission" date="2021-06" db="EMBL/GenBank/DDBJ databases">
        <title>Caerostris extrusa draft genome.</title>
        <authorList>
            <person name="Kono N."/>
            <person name="Arakawa K."/>
        </authorList>
    </citation>
    <scope>NUCLEOTIDE SEQUENCE [LARGE SCALE GENOMIC DNA]</scope>
</reference>
<organism evidence="1 2">
    <name type="scientific">Caerostris extrusa</name>
    <name type="common">Bark spider</name>
    <name type="synonym">Caerostris bankana</name>
    <dbReference type="NCBI Taxonomy" id="172846"/>
    <lineage>
        <taxon>Eukaryota</taxon>
        <taxon>Metazoa</taxon>
        <taxon>Ecdysozoa</taxon>
        <taxon>Arthropoda</taxon>
        <taxon>Chelicerata</taxon>
        <taxon>Arachnida</taxon>
        <taxon>Araneae</taxon>
        <taxon>Araneomorphae</taxon>
        <taxon>Entelegynae</taxon>
        <taxon>Araneoidea</taxon>
        <taxon>Araneidae</taxon>
        <taxon>Caerostris</taxon>
    </lineage>
</organism>
<comment type="caution">
    <text evidence="1">The sequence shown here is derived from an EMBL/GenBank/DDBJ whole genome shotgun (WGS) entry which is preliminary data.</text>
</comment>
<name>A0AAV4Y261_CAEEX</name>
<protein>
    <submittedName>
        <fullName evidence="1">Uncharacterized protein</fullName>
    </submittedName>
</protein>
<dbReference type="Proteomes" id="UP001054945">
    <property type="component" value="Unassembled WGS sequence"/>
</dbReference>